<comment type="caution">
    <text evidence="3">The sequence shown here is derived from an EMBL/GenBank/DDBJ whole genome shotgun (WGS) entry which is preliminary data.</text>
</comment>
<keyword evidence="2" id="KW-0732">Signal</keyword>
<feature type="transmembrane region" description="Helical" evidence="1">
    <location>
        <begin position="687"/>
        <end position="703"/>
    </location>
</feature>
<reference evidence="4" key="1">
    <citation type="journal article" date="2019" name="Int. J. Syst. Evol. Microbiol.">
        <title>The Global Catalogue of Microorganisms (GCM) 10K type strain sequencing project: providing services to taxonomists for standard genome sequencing and annotation.</title>
        <authorList>
            <consortium name="The Broad Institute Genomics Platform"/>
            <consortium name="The Broad Institute Genome Sequencing Center for Infectious Disease"/>
            <person name="Wu L."/>
            <person name="Ma J."/>
        </authorList>
    </citation>
    <scope>NUCLEOTIDE SEQUENCE [LARGE SCALE GENOMIC DNA]</scope>
    <source>
        <strain evidence="4">CGMCC 1.13574</strain>
    </source>
</reference>
<proteinExistence type="predicted"/>
<keyword evidence="1" id="KW-0812">Transmembrane</keyword>
<keyword evidence="1" id="KW-1133">Transmembrane helix</keyword>
<feature type="chain" id="PRO_5045576901" evidence="2">
    <location>
        <begin position="23"/>
        <end position="748"/>
    </location>
</feature>
<feature type="transmembrane region" description="Helical" evidence="1">
    <location>
        <begin position="653"/>
        <end position="675"/>
    </location>
</feature>
<feature type="transmembrane region" description="Helical" evidence="1">
    <location>
        <begin position="540"/>
        <end position="558"/>
    </location>
</feature>
<evidence type="ECO:0000313" key="4">
    <source>
        <dbReference type="Proteomes" id="UP001597343"/>
    </source>
</evidence>
<dbReference type="SUPFAM" id="SSF53649">
    <property type="entry name" value="Alkaline phosphatase-like"/>
    <property type="match status" value="1"/>
</dbReference>
<feature type="transmembrane region" description="Helical" evidence="1">
    <location>
        <begin position="589"/>
        <end position="609"/>
    </location>
</feature>
<accession>A0ABW5A1B9</accession>
<feature type="transmembrane region" description="Helical" evidence="1">
    <location>
        <begin position="410"/>
        <end position="431"/>
    </location>
</feature>
<dbReference type="Proteomes" id="UP001597343">
    <property type="component" value="Unassembled WGS sequence"/>
</dbReference>
<sequence>MLLIRLLLACLLISLLSPLSTADASSRASAQAPDRQALLLLINKLSYDDLALMPEVQKLSARGAVALMNVNTGGKRTDANAYVTMAAGVPARLDAKDVLVYNADEQVHDVPVTAIHTGLHDQKVDDEVLLLSLPRILRSQERWNYSASAVSLGDALHSRGMKTAVLGASDKGGELWRPAALFTSDGDGRTPYGEVGGALFKRDPARPYGVRTDYEKLWSEYVRLKQRAALLVFDLADLYRVAEYSSLLDSKRLTDLRREVLAEIDRFVGKLAAEIGPNRQLLIASPQVSAAAAAKREWLSPVVVAGGSVQAGSVLTSATTRREGIVSNLDIAPTLLQFLRIERPAGMIGYPLQGVTGLKQEQLAALKEASVRTYNHRSTVLGALGALVGLGLVFGALRLFLGVRVHFRLIWIRALLWAGLALPLCLFLLPLLHPTSLWEVAGGLVVLSLLLVAIPFRIMPFCQTLSGRMVWLSAWTVCAVVIDAWQGGMLAKRGLLSYDPIVGARYYGVGNEYMGVVIGAAVLLYAALLRTSRTSRIKRGWLEAGALIGGLFLTAFFASPALGTNTGGALTAAATTGLCYALQKRLRPLPTAGVLLASLLGAGGLLLLLNLPSAPPSHIGAAAGQVLTGGALEMVHILARKSDMFVRLLFSSVWPPLFLLVLSLFAYALFTPALLPKRVWQERDRPYRTAVGGMLCGAMIGLFTNDSGIVVLAMMSLFALFPTLLIWLEAERGRGETPKRSIPLRHLR</sequence>
<feature type="signal peptide" evidence="2">
    <location>
        <begin position="1"/>
        <end position="22"/>
    </location>
</feature>
<dbReference type="InterPro" id="IPR017850">
    <property type="entry name" value="Alkaline_phosphatase_core_sf"/>
</dbReference>
<protein>
    <submittedName>
        <fullName evidence="3">Uncharacterized protein</fullName>
    </submittedName>
</protein>
<evidence type="ECO:0000256" key="1">
    <source>
        <dbReference type="SAM" id="Phobius"/>
    </source>
</evidence>
<organism evidence="3 4">
    <name type="scientific">Tumebacillus lipolyticus</name>
    <dbReference type="NCBI Taxonomy" id="1280370"/>
    <lineage>
        <taxon>Bacteria</taxon>
        <taxon>Bacillati</taxon>
        <taxon>Bacillota</taxon>
        <taxon>Bacilli</taxon>
        <taxon>Bacillales</taxon>
        <taxon>Alicyclobacillaceae</taxon>
        <taxon>Tumebacillus</taxon>
    </lineage>
</organism>
<keyword evidence="1" id="KW-0472">Membrane</keyword>
<keyword evidence="4" id="KW-1185">Reference proteome</keyword>
<evidence type="ECO:0000256" key="2">
    <source>
        <dbReference type="SAM" id="SignalP"/>
    </source>
</evidence>
<dbReference type="RefSeq" id="WP_386049306.1">
    <property type="nucleotide sequence ID" value="NZ_JBHUIO010000011.1"/>
</dbReference>
<feature type="transmembrane region" description="Helical" evidence="1">
    <location>
        <begin position="468"/>
        <end position="486"/>
    </location>
</feature>
<gene>
    <name evidence="3" type="ORF">ACFSOY_18770</name>
</gene>
<feature type="transmembrane region" description="Helical" evidence="1">
    <location>
        <begin position="380"/>
        <end position="401"/>
    </location>
</feature>
<feature type="transmembrane region" description="Helical" evidence="1">
    <location>
        <begin position="506"/>
        <end position="528"/>
    </location>
</feature>
<evidence type="ECO:0000313" key="3">
    <source>
        <dbReference type="EMBL" id="MFD2172012.1"/>
    </source>
</evidence>
<dbReference type="EMBL" id="JBHUIO010000011">
    <property type="protein sequence ID" value="MFD2172012.1"/>
    <property type="molecule type" value="Genomic_DNA"/>
</dbReference>
<name>A0ABW5A1B9_9BACL</name>
<feature type="transmembrane region" description="Helical" evidence="1">
    <location>
        <begin position="709"/>
        <end position="730"/>
    </location>
</feature>
<feature type="transmembrane region" description="Helical" evidence="1">
    <location>
        <begin position="437"/>
        <end position="456"/>
    </location>
</feature>